<reference evidence="3" key="1">
    <citation type="submission" date="2017-06" db="EMBL/GenBank/DDBJ databases">
        <authorList>
            <person name="Varghese N."/>
            <person name="Submissions S."/>
        </authorList>
    </citation>
    <scope>NUCLEOTIDE SEQUENCE [LARGE SCALE GENOMIC DNA]</scope>
    <source>
        <strain evidence="3">DSM 137</strain>
    </source>
</reference>
<dbReference type="Gene3D" id="3.40.30.10">
    <property type="entry name" value="Glutaredoxin"/>
    <property type="match status" value="1"/>
</dbReference>
<feature type="domain" description="GST N-terminal" evidence="1">
    <location>
        <begin position="3"/>
        <end position="83"/>
    </location>
</feature>
<dbReference type="RefSeq" id="WP_088520686.1">
    <property type="nucleotide sequence ID" value="NZ_FYDG01000004.1"/>
</dbReference>
<dbReference type="GO" id="GO:0016034">
    <property type="term" value="F:maleylacetoacetate isomerase activity"/>
    <property type="evidence" value="ECO:0007669"/>
    <property type="project" value="TreeGrafter"/>
</dbReference>
<dbReference type="Pfam" id="PF13409">
    <property type="entry name" value="GST_N_2"/>
    <property type="match status" value="1"/>
</dbReference>
<dbReference type="SUPFAM" id="SSF47616">
    <property type="entry name" value="GST C-terminal domain-like"/>
    <property type="match status" value="1"/>
</dbReference>
<dbReference type="Gene3D" id="1.20.1050.10">
    <property type="match status" value="1"/>
</dbReference>
<keyword evidence="3" id="KW-1185">Reference proteome</keyword>
<dbReference type="SUPFAM" id="SSF52833">
    <property type="entry name" value="Thioredoxin-like"/>
    <property type="match status" value="1"/>
</dbReference>
<dbReference type="InterPro" id="IPR040079">
    <property type="entry name" value="Glutathione_S-Trfase"/>
</dbReference>
<keyword evidence="2" id="KW-0808">Transferase</keyword>
<gene>
    <name evidence="2" type="ORF">SAMN06265338_104241</name>
</gene>
<dbReference type="SFLD" id="SFLDS00019">
    <property type="entry name" value="Glutathione_Transferase_(cytos"/>
    <property type="match status" value="1"/>
</dbReference>
<dbReference type="GO" id="GO:0006749">
    <property type="term" value="P:glutathione metabolic process"/>
    <property type="evidence" value="ECO:0007669"/>
    <property type="project" value="TreeGrafter"/>
</dbReference>
<dbReference type="InterPro" id="IPR036282">
    <property type="entry name" value="Glutathione-S-Trfase_C_sf"/>
</dbReference>
<proteinExistence type="predicted"/>
<evidence type="ECO:0000259" key="1">
    <source>
        <dbReference type="PROSITE" id="PS50404"/>
    </source>
</evidence>
<evidence type="ECO:0000313" key="3">
    <source>
        <dbReference type="Proteomes" id="UP000198418"/>
    </source>
</evidence>
<dbReference type="PROSITE" id="PS50404">
    <property type="entry name" value="GST_NTER"/>
    <property type="match status" value="1"/>
</dbReference>
<dbReference type="CDD" id="cd03194">
    <property type="entry name" value="GST_C_3"/>
    <property type="match status" value="1"/>
</dbReference>
<dbReference type="PANTHER" id="PTHR42673">
    <property type="entry name" value="MALEYLACETOACETATE ISOMERASE"/>
    <property type="match status" value="1"/>
</dbReference>
<dbReference type="Proteomes" id="UP000198418">
    <property type="component" value="Unassembled WGS sequence"/>
</dbReference>
<dbReference type="GO" id="GO:0004364">
    <property type="term" value="F:glutathione transferase activity"/>
    <property type="evidence" value="ECO:0007669"/>
    <property type="project" value="TreeGrafter"/>
</dbReference>
<dbReference type="InterPro" id="IPR004045">
    <property type="entry name" value="Glutathione_S-Trfase_N"/>
</dbReference>
<sequence length="213" mass="23573">MNLTLFIGNKAYSSWSARPWLLMTALGLPFTEKVTPLYEEGSSEKMRAVAPTAKVPVLVADGFAIWDSLAIVEYLHEKFPQKNVWPGQAEKRARARSLCAEMHAGFQALRQACPTNFRREPRATPLGLDAAARDNLARIDAIFAAAEGPFLFGDYSAADAYFTPIASRIATYRLPLSEPARATCEALLAHPAYAAWRAGALKEGWTIERWENL</sequence>
<dbReference type="GO" id="GO:0006559">
    <property type="term" value="P:L-phenylalanine catabolic process"/>
    <property type="evidence" value="ECO:0007669"/>
    <property type="project" value="TreeGrafter"/>
</dbReference>
<name>A0A212RHS5_RHOAC</name>
<dbReference type="SFLD" id="SFLDG00358">
    <property type="entry name" value="Main_(cytGST)"/>
    <property type="match status" value="1"/>
</dbReference>
<dbReference type="OrthoDB" id="9799538at2"/>
<dbReference type="AlphaFoldDB" id="A0A212RHS5"/>
<dbReference type="EMBL" id="FYDG01000004">
    <property type="protein sequence ID" value="SNB71904.1"/>
    <property type="molecule type" value="Genomic_DNA"/>
</dbReference>
<organism evidence="2 3">
    <name type="scientific">Rhodoblastus acidophilus</name>
    <name type="common">Rhodopseudomonas acidophila</name>
    <dbReference type="NCBI Taxonomy" id="1074"/>
    <lineage>
        <taxon>Bacteria</taxon>
        <taxon>Pseudomonadati</taxon>
        <taxon>Pseudomonadota</taxon>
        <taxon>Alphaproteobacteria</taxon>
        <taxon>Hyphomicrobiales</taxon>
        <taxon>Rhodoblastaceae</taxon>
        <taxon>Rhodoblastus</taxon>
    </lineage>
</organism>
<dbReference type="PANTHER" id="PTHR42673:SF4">
    <property type="entry name" value="MALEYLACETOACETATE ISOMERASE"/>
    <property type="match status" value="1"/>
</dbReference>
<dbReference type="CDD" id="cd03043">
    <property type="entry name" value="GST_N_1"/>
    <property type="match status" value="1"/>
</dbReference>
<dbReference type="InterPro" id="IPR036249">
    <property type="entry name" value="Thioredoxin-like_sf"/>
</dbReference>
<accession>A0A212RHS5</accession>
<evidence type="ECO:0000313" key="2">
    <source>
        <dbReference type="EMBL" id="SNB71904.1"/>
    </source>
</evidence>
<protein>
    <submittedName>
        <fullName evidence="2">Glutathione S-transferase</fullName>
    </submittedName>
</protein>